<evidence type="ECO:0000259" key="8">
    <source>
        <dbReference type="Pfam" id="PF02770"/>
    </source>
</evidence>
<dbReference type="InterPro" id="IPR046373">
    <property type="entry name" value="Acyl-CoA_Oxase/DH_mid-dom_sf"/>
</dbReference>
<comment type="similarity">
    <text evidence="2 6">Belongs to the acyl-CoA dehydrogenase family.</text>
</comment>
<dbReference type="InterPro" id="IPR013786">
    <property type="entry name" value="AcylCoA_DH/ox_N"/>
</dbReference>
<dbReference type="GO" id="GO:0003995">
    <property type="term" value="F:acyl-CoA dehydrogenase activity"/>
    <property type="evidence" value="ECO:0007669"/>
    <property type="project" value="InterPro"/>
</dbReference>
<keyword evidence="4 6" id="KW-0274">FAD</keyword>
<comment type="cofactor">
    <cofactor evidence="1 6">
        <name>FAD</name>
        <dbReference type="ChEBI" id="CHEBI:57692"/>
    </cofactor>
</comment>
<dbReference type="Gene3D" id="1.10.540.10">
    <property type="entry name" value="Acyl-CoA dehydrogenase/oxidase, N-terminal domain"/>
    <property type="match status" value="1"/>
</dbReference>
<evidence type="ECO:0000313" key="10">
    <source>
        <dbReference type="EMBL" id="MBM3316822.1"/>
    </source>
</evidence>
<feature type="domain" description="Acyl-CoA dehydrogenase/oxidase C-terminal" evidence="7">
    <location>
        <begin position="230"/>
        <end position="379"/>
    </location>
</feature>
<organism evidence="10 11">
    <name type="scientific">Eiseniibacteriota bacterium</name>
    <dbReference type="NCBI Taxonomy" id="2212470"/>
    <lineage>
        <taxon>Bacteria</taxon>
        <taxon>Candidatus Eiseniibacteriota</taxon>
    </lineage>
</organism>
<dbReference type="Gene3D" id="1.20.140.10">
    <property type="entry name" value="Butyryl-CoA Dehydrogenase, subunit A, domain 3"/>
    <property type="match status" value="1"/>
</dbReference>
<dbReference type="AlphaFoldDB" id="A0A937X9R4"/>
<dbReference type="FunFam" id="1.10.540.10:FF:000002">
    <property type="entry name" value="Acyl-CoA dehydrogenase FadE19"/>
    <property type="match status" value="1"/>
</dbReference>
<dbReference type="InterPro" id="IPR009075">
    <property type="entry name" value="AcylCo_DH/oxidase_C"/>
</dbReference>
<evidence type="ECO:0000256" key="1">
    <source>
        <dbReference type="ARBA" id="ARBA00001974"/>
    </source>
</evidence>
<reference evidence="10" key="1">
    <citation type="submission" date="2019-03" db="EMBL/GenBank/DDBJ databases">
        <title>Lake Tanganyika Metagenome-Assembled Genomes (MAGs).</title>
        <authorList>
            <person name="Tran P."/>
        </authorList>
    </citation>
    <scope>NUCLEOTIDE SEQUENCE</scope>
    <source>
        <strain evidence="10">M_DeepCast_400m_m2_100</strain>
    </source>
</reference>
<evidence type="ECO:0000256" key="6">
    <source>
        <dbReference type="RuleBase" id="RU362125"/>
    </source>
</evidence>
<gene>
    <name evidence="10" type="ORF">FJY75_03120</name>
</gene>
<dbReference type="Pfam" id="PF02771">
    <property type="entry name" value="Acyl-CoA_dh_N"/>
    <property type="match status" value="1"/>
</dbReference>
<dbReference type="Pfam" id="PF02770">
    <property type="entry name" value="Acyl-CoA_dh_M"/>
    <property type="match status" value="1"/>
</dbReference>
<dbReference type="SUPFAM" id="SSF47203">
    <property type="entry name" value="Acyl-CoA dehydrogenase C-terminal domain-like"/>
    <property type="match status" value="1"/>
</dbReference>
<accession>A0A937X9R4</accession>
<dbReference type="FunFam" id="2.40.110.10:FF:000001">
    <property type="entry name" value="Acyl-CoA dehydrogenase, mitochondrial"/>
    <property type="match status" value="1"/>
</dbReference>
<dbReference type="PROSITE" id="PS00072">
    <property type="entry name" value="ACYL_COA_DH_1"/>
    <property type="match status" value="1"/>
</dbReference>
<feature type="domain" description="Acyl-CoA oxidase/dehydrogenase middle" evidence="8">
    <location>
        <begin position="121"/>
        <end position="218"/>
    </location>
</feature>
<dbReference type="InterPro" id="IPR006091">
    <property type="entry name" value="Acyl-CoA_Oxase/DH_mid-dom"/>
</dbReference>
<name>A0A937X9R4_UNCEI</name>
<dbReference type="PANTHER" id="PTHR43884">
    <property type="entry name" value="ACYL-COA DEHYDROGENASE"/>
    <property type="match status" value="1"/>
</dbReference>
<evidence type="ECO:0000256" key="5">
    <source>
        <dbReference type="ARBA" id="ARBA00023002"/>
    </source>
</evidence>
<evidence type="ECO:0000259" key="9">
    <source>
        <dbReference type="Pfam" id="PF02771"/>
    </source>
</evidence>
<proteinExistence type="inferred from homology"/>
<protein>
    <submittedName>
        <fullName evidence="10">Acyl-CoA dehydrogenase family protein</fullName>
    </submittedName>
</protein>
<dbReference type="SUPFAM" id="SSF56645">
    <property type="entry name" value="Acyl-CoA dehydrogenase NM domain-like"/>
    <property type="match status" value="1"/>
</dbReference>
<dbReference type="GO" id="GO:0050660">
    <property type="term" value="F:flavin adenine dinucleotide binding"/>
    <property type="evidence" value="ECO:0007669"/>
    <property type="project" value="InterPro"/>
</dbReference>
<dbReference type="PROSITE" id="PS00073">
    <property type="entry name" value="ACYL_COA_DH_2"/>
    <property type="match status" value="1"/>
</dbReference>
<dbReference type="PANTHER" id="PTHR43884:SF12">
    <property type="entry name" value="ISOVALERYL-COA DEHYDROGENASE, MITOCHONDRIAL-RELATED"/>
    <property type="match status" value="1"/>
</dbReference>
<feature type="domain" description="Acyl-CoA dehydrogenase/oxidase N-terminal" evidence="9">
    <location>
        <begin position="6"/>
        <end position="118"/>
    </location>
</feature>
<comment type="caution">
    <text evidence="10">The sequence shown here is derived from an EMBL/GenBank/DDBJ whole genome shotgun (WGS) entry which is preliminary data.</text>
</comment>
<evidence type="ECO:0000256" key="4">
    <source>
        <dbReference type="ARBA" id="ARBA00022827"/>
    </source>
</evidence>
<dbReference type="Proteomes" id="UP000748308">
    <property type="component" value="Unassembled WGS sequence"/>
</dbReference>
<sequence length="382" mass="41477">MDLNLTDEQEMILQGVREFARGEIAPRAREMDAEAYIPSAVIEQMRALGLFGAQIPEAYGGLGLDTVTYSAIIEELARACAGVSILLSVHASVAAYPLMVFAGEEQRRRFLPRLAAGEIGAFCLSEPGSGSDAASLKTSARRDGDGYVLNGAKVFVSSGSLASLYLVMARSDPQADPPHRGISAFLVEREAAGIVIGRKEDKMGLRADDTMEVFFEDCRVPAANRIGEEGAGFKIAMKSLDSGRIGVGAQAIGIAQAACDAALAYARERQQFGRPLAHFQAIQNKLADMAVQIEAARLLVHQAAWLKDRGRSYTKQAAMAKLFASEMSTRVAHQALQIHGGYGYMKDYAVERYYRDARVTEIYEGTSEMQRLVIARQVLRGE</sequence>
<dbReference type="EMBL" id="VGIY01000045">
    <property type="protein sequence ID" value="MBM3316822.1"/>
    <property type="molecule type" value="Genomic_DNA"/>
</dbReference>
<dbReference type="InterPro" id="IPR037069">
    <property type="entry name" value="AcylCoA_DH/ox_N_sf"/>
</dbReference>
<evidence type="ECO:0000313" key="11">
    <source>
        <dbReference type="Proteomes" id="UP000748308"/>
    </source>
</evidence>
<evidence type="ECO:0000256" key="3">
    <source>
        <dbReference type="ARBA" id="ARBA00022630"/>
    </source>
</evidence>
<dbReference type="InterPro" id="IPR009100">
    <property type="entry name" value="AcylCoA_DH/oxidase_NM_dom_sf"/>
</dbReference>
<dbReference type="FunFam" id="1.20.140.10:FF:000004">
    <property type="entry name" value="Acyl-CoA dehydrogenase FadE25"/>
    <property type="match status" value="1"/>
</dbReference>
<dbReference type="Pfam" id="PF00441">
    <property type="entry name" value="Acyl-CoA_dh_1"/>
    <property type="match status" value="1"/>
</dbReference>
<keyword evidence="5 6" id="KW-0560">Oxidoreductase</keyword>
<dbReference type="PIRSF" id="PIRSF016578">
    <property type="entry name" value="HsaA"/>
    <property type="match status" value="1"/>
</dbReference>
<dbReference type="Gene3D" id="2.40.110.10">
    <property type="entry name" value="Butyryl-CoA Dehydrogenase, subunit A, domain 2"/>
    <property type="match status" value="1"/>
</dbReference>
<dbReference type="InterPro" id="IPR036250">
    <property type="entry name" value="AcylCo_DH-like_C"/>
</dbReference>
<evidence type="ECO:0000256" key="2">
    <source>
        <dbReference type="ARBA" id="ARBA00009347"/>
    </source>
</evidence>
<evidence type="ECO:0000259" key="7">
    <source>
        <dbReference type="Pfam" id="PF00441"/>
    </source>
</evidence>
<dbReference type="InterPro" id="IPR006089">
    <property type="entry name" value="Acyl-CoA_DH_CS"/>
</dbReference>
<keyword evidence="3 6" id="KW-0285">Flavoprotein</keyword>